<dbReference type="AlphaFoldDB" id="J0L9J8"/>
<keyword evidence="3" id="KW-1185">Reference proteome</keyword>
<dbReference type="Proteomes" id="UP000006514">
    <property type="component" value="Unassembled WGS sequence"/>
</dbReference>
<reference evidence="3" key="1">
    <citation type="journal article" date="2012" name="Science">
        <title>The Paleozoic origin of enzymatic lignin decomposition reconstructed from 31 fungal genomes.</title>
        <authorList>
            <person name="Floudas D."/>
            <person name="Binder M."/>
            <person name="Riley R."/>
            <person name="Barry K."/>
            <person name="Blanchette R.A."/>
            <person name="Henrissat B."/>
            <person name="Martinez A.T."/>
            <person name="Otillar R."/>
            <person name="Spatafora J.W."/>
            <person name="Yadav J.S."/>
            <person name="Aerts A."/>
            <person name="Benoit I."/>
            <person name="Boyd A."/>
            <person name="Carlson A."/>
            <person name="Copeland A."/>
            <person name="Coutinho P.M."/>
            <person name="de Vries R.P."/>
            <person name="Ferreira P."/>
            <person name="Findley K."/>
            <person name="Foster B."/>
            <person name="Gaskell J."/>
            <person name="Glotzer D."/>
            <person name="Gorecki P."/>
            <person name="Heitman J."/>
            <person name="Hesse C."/>
            <person name="Hori C."/>
            <person name="Igarashi K."/>
            <person name="Jurgens J.A."/>
            <person name="Kallen N."/>
            <person name="Kersten P."/>
            <person name="Kohler A."/>
            <person name="Kuees U."/>
            <person name="Kumar T.K.A."/>
            <person name="Kuo A."/>
            <person name="LaButti K."/>
            <person name="Larrondo L.F."/>
            <person name="Lindquist E."/>
            <person name="Ling A."/>
            <person name="Lombard V."/>
            <person name="Lucas S."/>
            <person name="Lundell T."/>
            <person name="Martin R."/>
            <person name="McLaughlin D.J."/>
            <person name="Morgenstern I."/>
            <person name="Morin E."/>
            <person name="Murat C."/>
            <person name="Nagy L.G."/>
            <person name="Nolan M."/>
            <person name="Ohm R.A."/>
            <person name="Patyshakuliyeva A."/>
            <person name="Rokas A."/>
            <person name="Ruiz-Duenas F.J."/>
            <person name="Sabat G."/>
            <person name="Salamov A."/>
            <person name="Samejima M."/>
            <person name="Schmutz J."/>
            <person name="Slot J.C."/>
            <person name="St John F."/>
            <person name="Stenlid J."/>
            <person name="Sun H."/>
            <person name="Sun S."/>
            <person name="Syed K."/>
            <person name="Tsang A."/>
            <person name="Wiebenga A."/>
            <person name="Young D."/>
            <person name="Pisabarro A."/>
            <person name="Eastwood D.C."/>
            <person name="Martin F."/>
            <person name="Cullen D."/>
            <person name="Grigoriev I.V."/>
            <person name="Hibbett D.S."/>
        </authorList>
    </citation>
    <scope>NUCLEOTIDE SEQUENCE [LARGE SCALE GENOMIC DNA]</scope>
    <source>
        <strain evidence="3">TFB10046</strain>
    </source>
</reference>
<feature type="region of interest" description="Disordered" evidence="1">
    <location>
        <begin position="392"/>
        <end position="423"/>
    </location>
</feature>
<evidence type="ECO:0000256" key="1">
    <source>
        <dbReference type="SAM" id="MobiDB-lite"/>
    </source>
</evidence>
<accession>J0L9J8</accession>
<organism evidence="2 3">
    <name type="scientific">Auricularia subglabra (strain TFB-10046 / SS5)</name>
    <name type="common">White-rot fungus</name>
    <name type="synonym">Auricularia delicata (strain TFB10046)</name>
    <dbReference type="NCBI Taxonomy" id="717982"/>
    <lineage>
        <taxon>Eukaryota</taxon>
        <taxon>Fungi</taxon>
        <taxon>Dikarya</taxon>
        <taxon>Basidiomycota</taxon>
        <taxon>Agaricomycotina</taxon>
        <taxon>Agaricomycetes</taxon>
        <taxon>Auriculariales</taxon>
        <taxon>Auriculariaceae</taxon>
        <taxon>Auricularia</taxon>
    </lineage>
</organism>
<feature type="compositionally biased region" description="Low complexity" evidence="1">
    <location>
        <begin position="408"/>
        <end position="419"/>
    </location>
</feature>
<feature type="region of interest" description="Disordered" evidence="1">
    <location>
        <begin position="1"/>
        <end position="60"/>
    </location>
</feature>
<proteinExistence type="predicted"/>
<sequence length="510" mass="55457">MRELGRAEPLVQSRKLAKQAAASSDPPPTIGSPEAEEDESASVHSPDEAAQAVSGADDDDFALSSDVEEAAAPEKRTPKVHLRKGSVRKMNLGEKAIEDLDVIQLEVPRGTVMGDVVEAISISYDDTFVAVCTAIYRVLGCADVKNKAALRQLTFKPSTAKIRSSAYPLTSDDDLDLLRQQAEDHVFKKKSATPAPIFNVIVDDAVLAALRARNTKGSGAKVLKKTKGKQAPVKINFDASDDDASGAEGDLAGGNLDSAGFSAREQAAGIQLKALYYDVCKEHPLRWCILVGTKHVLFTMQMIRSWTIAKADGQDGVTEKKPPHNTHFADYWRAVEGNREPASASKRKRRNSVDDSDAHGAFPDHPHPPYPHHMYGMPHPYPYPPPYTVAPYSPHPPARAHRIRDDSSVAPSSDPAEPVDAPSPYSTLVDFCNRLNEVPAHAGRQLPWIAAQLLDQGFIHIDEVVDMDAADIIADIGGARKGDVVFMLRKVADEIARVKKVQKKAKKARV</sequence>
<evidence type="ECO:0000313" key="2">
    <source>
        <dbReference type="EMBL" id="EJD33036.1"/>
    </source>
</evidence>
<dbReference type="KEGG" id="adl:AURDEDRAFT_177878"/>
<evidence type="ECO:0000313" key="3">
    <source>
        <dbReference type="Proteomes" id="UP000006514"/>
    </source>
</evidence>
<gene>
    <name evidence="2" type="ORF">AURDEDRAFT_177878</name>
</gene>
<name>J0L9J8_AURST</name>
<feature type="region of interest" description="Disordered" evidence="1">
    <location>
        <begin position="313"/>
        <end position="373"/>
    </location>
</feature>
<protein>
    <submittedName>
        <fullName evidence="2">Uncharacterized protein</fullName>
    </submittedName>
</protein>
<dbReference type="InParanoid" id="J0L9J8"/>
<feature type="compositionally biased region" description="Basic and acidic residues" evidence="1">
    <location>
        <begin position="351"/>
        <end position="367"/>
    </location>
</feature>
<dbReference type="EMBL" id="JH688479">
    <property type="protein sequence ID" value="EJD33036.1"/>
    <property type="molecule type" value="Genomic_DNA"/>
</dbReference>